<protein>
    <submittedName>
        <fullName evidence="1">Uncharacterized protein</fullName>
    </submittedName>
</protein>
<reference evidence="1" key="2">
    <citation type="journal article" date="2014" name="ISME J.">
        <title>Microbial stratification in low pH oxic and suboxic macroscopic growths along an acid mine drainage.</title>
        <authorList>
            <person name="Mendez-Garcia C."/>
            <person name="Mesa V."/>
            <person name="Sprenger R.R."/>
            <person name="Richter M."/>
            <person name="Diez M.S."/>
            <person name="Solano J."/>
            <person name="Bargiela R."/>
            <person name="Golyshina O.V."/>
            <person name="Manteca A."/>
            <person name="Ramos J.L."/>
            <person name="Gallego J.R."/>
            <person name="Llorente I."/>
            <person name="Martins Dos Santos V.A."/>
            <person name="Jensen O.N."/>
            <person name="Pelaez A.I."/>
            <person name="Sanchez J."/>
            <person name="Ferrer M."/>
        </authorList>
    </citation>
    <scope>NUCLEOTIDE SEQUENCE</scope>
</reference>
<gene>
    <name evidence="1" type="ORF">B1A_16535</name>
</gene>
<sequence>MAAARRAGARDVFVNCPFDVEYHDTFRALIFVIIACGFRPRASLETDDGGETRIEKLYRFIEACPFGVHDLSRTELDQRYRLPRFNMPLELGIFLGAKRYGHGRQRRKCVLILDRSKYRYQRFISDLAGVDIHAHSGRPNAAIEETRNWLSTASGRDLPGGREVITRY</sequence>
<accession>T1AGR0</accession>
<evidence type="ECO:0000313" key="1">
    <source>
        <dbReference type="EMBL" id="EQD40209.1"/>
    </source>
</evidence>
<proteinExistence type="predicted"/>
<dbReference type="EMBL" id="AUZX01012157">
    <property type="protein sequence ID" value="EQD40209.1"/>
    <property type="molecule type" value="Genomic_DNA"/>
</dbReference>
<comment type="caution">
    <text evidence="1">The sequence shown here is derived from an EMBL/GenBank/DDBJ whole genome shotgun (WGS) entry which is preliminary data.</text>
</comment>
<dbReference type="AlphaFoldDB" id="T1AGR0"/>
<name>T1AGR0_9ZZZZ</name>
<feature type="non-terminal residue" evidence="1">
    <location>
        <position position="168"/>
    </location>
</feature>
<organism evidence="1">
    <name type="scientific">mine drainage metagenome</name>
    <dbReference type="NCBI Taxonomy" id="410659"/>
    <lineage>
        <taxon>unclassified sequences</taxon>
        <taxon>metagenomes</taxon>
        <taxon>ecological metagenomes</taxon>
    </lineage>
</organism>
<reference evidence="1" key="1">
    <citation type="submission" date="2013-08" db="EMBL/GenBank/DDBJ databases">
        <authorList>
            <person name="Mendez C."/>
            <person name="Richter M."/>
            <person name="Ferrer M."/>
            <person name="Sanchez J."/>
        </authorList>
    </citation>
    <scope>NUCLEOTIDE SEQUENCE</scope>
</reference>